<reference evidence="1 2" key="1">
    <citation type="submission" date="2019-10" db="EMBL/GenBank/DDBJ databases">
        <title>Description of Paenibacillus humi sp. nov.</title>
        <authorList>
            <person name="Carlier A."/>
            <person name="Qi S."/>
        </authorList>
    </citation>
    <scope>NUCLEOTIDE SEQUENCE [LARGE SCALE GENOMIC DNA]</scope>
    <source>
        <strain evidence="1 2">LMG 31461</strain>
    </source>
</reference>
<gene>
    <name evidence="1" type="ORF">GC096_16970</name>
</gene>
<sequence length="60" mass="6261">MGSGRANGYRRGTRRGVAGLTNIGAGRGGVGLTDTGVGRGEVGLTDTRDAIWHYSMLLLR</sequence>
<evidence type="ECO:0000313" key="2">
    <source>
        <dbReference type="Proteomes" id="UP000653578"/>
    </source>
</evidence>
<accession>A0ABX1XBE9</accession>
<keyword evidence="2" id="KW-1185">Reference proteome</keyword>
<dbReference type="RefSeq" id="WP_171631819.1">
    <property type="nucleotide sequence ID" value="NZ_WHNY01000057.1"/>
</dbReference>
<protein>
    <submittedName>
        <fullName evidence="1">Uncharacterized protein</fullName>
    </submittedName>
</protein>
<comment type="caution">
    <text evidence="1">The sequence shown here is derived from an EMBL/GenBank/DDBJ whole genome shotgun (WGS) entry which is preliminary data.</text>
</comment>
<evidence type="ECO:0000313" key="1">
    <source>
        <dbReference type="EMBL" id="NOU65729.1"/>
    </source>
</evidence>
<dbReference type="Proteomes" id="UP000653578">
    <property type="component" value="Unassembled WGS sequence"/>
</dbReference>
<dbReference type="EMBL" id="WHNY01000057">
    <property type="protein sequence ID" value="NOU65729.1"/>
    <property type="molecule type" value="Genomic_DNA"/>
</dbReference>
<proteinExistence type="predicted"/>
<organism evidence="1 2">
    <name type="scientific">Paenibacillus plantarum</name>
    <dbReference type="NCBI Taxonomy" id="2654975"/>
    <lineage>
        <taxon>Bacteria</taxon>
        <taxon>Bacillati</taxon>
        <taxon>Bacillota</taxon>
        <taxon>Bacilli</taxon>
        <taxon>Bacillales</taxon>
        <taxon>Paenibacillaceae</taxon>
        <taxon>Paenibacillus</taxon>
    </lineage>
</organism>
<name>A0ABX1XBE9_9BACL</name>